<dbReference type="RefSeq" id="YP_004300640.1">
    <property type="nucleotide sequence ID" value="NC_015250.1"/>
</dbReference>
<reference evidence="1 2" key="1">
    <citation type="journal article" date="2010" name="Virol. J.">
        <title>Genomes of the T4-related bacteriophages as windows on microbial genome evolution.</title>
        <authorList>
            <person name="Petrov V.M."/>
            <person name="Ratnayaka S."/>
            <person name="Nolan J.M."/>
            <person name="Miller E.S."/>
            <person name="Karam J.D."/>
        </authorList>
    </citation>
    <scope>NUCLEOTIDE SEQUENCE [LARGE SCALE GENOMIC DNA]</scope>
    <source>
        <strain evidence="1">Acj133</strain>
    </source>
</reference>
<dbReference type="KEGG" id="vg:10323046"/>
<dbReference type="GeneID" id="10323046"/>
<proteinExistence type="predicted"/>
<accession>D9I625</accession>
<sequence length="107" mass="11663">MNLDAFFPTETKVFYHGSCTEAGIENMLCPPSETNVLSEKGRNKNLGRVFFTADLGLAKIYAGRAAKSIGGEPVLFKVIAPVDVVCMNDDPGASVYHCKWAFCEEIV</sequence>
<protein>
    <submittedName>
        <fullName evidence="1">Conserved hypothetical phage protein</fullName>
    </submittedName>
</protein>
<evidence type="ECO:0000313" key="2">
    <source>
        <dbReference type="Proteomes" id="UP000000330"/>
    </source>
</evidence>
<name>D9I625_9CAUD</name>
<dbReference type="Proteomes" id="UP000000330">
    <property type="component" value="Segment"/>
</dbReference>
<gene>
    <name evidence="1" type="ORF">Acj133p059</name>
</gene>
<keyword evidence="2" id="KW-1185">Reference proteome</keyword>
<organism evidence="1 2">
    <name type="scientific">Acinetobacter phage 133</name>
    <dbReference type="NCBI Taxonomy" id="2919552"/>
    <lineage>
        <taxon>Viruses</taxon>
        <taxon>Duplodnaviria</taxon>
        <taxon>Heunggongvirae</taxon>
        <taxon>Uroviricota</taxon>
        <taxon>Caudoviricetes</taxon>
        <taxon>Pantevenvirales</taxon>
        <taxon>Straboviridae</taxon>
        <taxon>Tevenvirinae</taxon>
        <taxon>Centumtrigintavirus</taxon>
        <taxon>Centumtrigintavirus cv133</taxon>
        <taxon>Acinetobacter virus 133</taxon>
    </lineage>
</organism>
<evidence type="ECO:0000313" key="1">
    <source>
        <dbReference type="EMBL" id="ADJ19406.1"/>
    </source>
</evidence>
<dbReference type="EMBL" id="HM114315">
    <property type="protein sequence ID" value="ADJ19406.1"/>
    <property type="molecule type" value="Genomic_DNA"/>
</dbReference>